<dbReference type="Pfam" id="PF03057">
    <property type="entry name" value="DUF236"/>
    <property type="match status" value="2"/>
</dbReference>
<evidence type="ECO:0000313" key="3">
    <source>
        <dbReference type="Proteomes" id="UP000277928"/>
    </source>
</evidence>
<reference evidence="2 3" key="1">
    <citation type="submission" date="2018-08" db="EMBL/GenBank/DDBJ databases">
        <authorList>
            <person name="Laetsch R D."/>
            <person name="Stevens L."/>
            <person name="Kumar S."/>
            <person name="Blaxter L. M."/>
        </authorList>
    </citation>
    <scope>NUCLEOTIDE SEQUENCE [LARGE SCALE GENOMIC DNA]</scope>
</reference>
<dbReference type="Proteomes" id="UP000277928">
    <property type="component" value="Unassembled WGS sequence"/>
</dbReference>
<proteinExistence type="predicted"/>
<gene>
    <name evidence="2" type="ORF">NLS_LOCUS4713</name>
</gene>
<feature type="compositionally biased region" description="Basic and acidic residues" evidence="1">
    <location>
        <begin position="52"/>
        <end position="129"/>
    </location>
</feature>
<protein>
    <submittedName>
        <fullName evidence="2">Uncharacterized protein</fullName>
    </submittedName>
</protein>
<dbReference type="EMBL" id="UYRX01000314">
    <property type="protein sequence ID" value="VDK79919.1"/>
    <property type="molecule type" value="Genomic_DNA"/>
</dbReference>
<feature type="region of interest" description="Disordered" evidence="1">
    <location>
        <begin position="1"/>
        <end position="147"/>
    </location>
</feature>
<name>A0A3P6T9D0_LITSI</name>
<dbReference type="InterPro" id="IPR004296">
    <property type="entry name" value="DUF236"/>
</dbReference>
<accession>A0A3P6T9D0</accession>
<dbReference type="OMA" id="MLYLEMI"/>
<dbReference type="STRING" id="42156.A0A3P6T9D0"/>
<organism evidence="2 3">
    <name type="scientific">Litomosoides sigmodontis</name>
    <name type="common">Filarial nematode worm</name>
    <dbReference type="NCBI Taxonomy" id="42156"/>
    <lineage>
        <taxon>Eukaryota</taxon>
        <taxon>Metazoa</taxon>
        <taxon>Ecdysozoa</taxon>
        <taxon>Nematoda</taxon>
        <taxon>Chromadorea</taxon>
        <taxon>Rhabditida</taxon>
        <taxon>Spirurina</taxon>
        <taxon>Spiruromorpha</taxon>
        <taxon>Filarioidea</taxon>
        <taxon>Onchocercidae</taxon>
        <taxon>Litomosoides</taxon>
    </lineage>
</organism>
<keyword evidence="3" id="KW-1185">Reference proteome</keyword>
<sequence>MCWLKQKEVSAMSGGPFNWEEGRTEEKLSAAARVPPVQQIIEKVTPGNQTGSEKKDDKGTGSKKELKEDEHMRRASEPERTPSEQEKKSGEKEDSEKEKEERDKREADDERKSDNGRKESDKENDEKTSQKKKLVIKAPTAIKKADAEDPQYQTLAGLNDDLFGKTDLNKPKKKLVIKAPTGFKKAQAEDPQYQTLAGLNNDLFEMQFKK</sequence>
<evidence type="ECO:0000256" key="1">
    <source>
        <dbReference type="SAM" id="MobiDB-lite"/>
    </source>
</evidence>
<dbReference type="AlphaFoldDB" id="A0A3P6T9D0"/>
<evidence type="ECO:0000313" key="2">
    <source>
        <dbReference type="EMBL" id="VDK79919.1"/>
    </source>
</evidence>
<dbReference type="OrthoDB" id="5875811at2759"/>